<dbReference type="GO" id="GO:0005886">
    <property type="term" value="C:plasma membrane"/>
    <property type="evidence" value="ECO:0007669"/>
    <property type="project" value="UniProtKB-SubCell"/>
</dbReference>
<dbReference type="SUPFAM" id="SSF54523">
    <property type="entry name" value="Pili subunits"/>
    <property type="match status" value="1"/>
</dbReference>
<dbReference type="GO" id="GO:0015628">
    <property type="term" value="P:protein secretion by the type II secretion system"/>
    <property type="evidence" value="ECO:0007669"/>
    <property type="project" value="InterPro"/>
</dbReference>
<dbReference type="NCBIfam" id="TIGR02532">
    <property type="entry name" value="IV_pilin_GFxxxE"/>
    <property type="match status" value="1"/>
</dbReference>
<dbReference type="Gene3D" id="2.10.70.20">
    <property type="entry name" value="gspk-gspi-gspj complex like domains"/>
    <property type="match status" value="1"/>
</dbReference>
<dbReference type="InterPro" id="IPR012902">
    <property type="entry name" value="N_methyl_site"/>
</dbReference>
<evidence type="ECO:0000256" key="4">
    <source>
        <dbReference type="ARBA" id="ARBA00022475"/>
    </source>
</evidence>
<evidence type="ECO:0000313" key="12">
    <source>
        <dbReference type="Proteomes" id="UP000194798"/>
    </source>
</evidence>
<name>A0A251XAH2_9GAMM</name>
<gene>
    <name evidence="11" type="ORF">TPSD3_09505</name>
</gene>
<protein>
    <recommendedName>
        <fullName evidence="3">Type II secretion system protein J</fullName>
    </recommendedName>
</protein>
<keyword evidence="6" id="KW-0997">Cell inner membrane</keyword>
<comment type="similarity">
    <text evidence="2">Belongs to the GSP J family.</text>
</comment>
<evidence type="ECO:0000256" key="3">
    <source>
        <dbReference type="ARBA" id="ARBA00021539"/>
    </source>
</evidence>
<evidence type="ECO:0000256" key="9">
    <source>
        <dbReference type="ARBA" id="ARBA00023136"/>
    </source>
</evidence>
<accession>A0A251XAH2</accession>
<keyword evidence="12" id="KW-1185">Reference proteome</keyword>
<keyword evidence="9 10" id="KW-0472">Membrane</keyword>
<dbReference type="InterPro" id="IPR010055">
    <property type="entry name" value="T2SS_protein-GspJ"/>
</dbReference>
<keyword evidence="8 10" id="KW-1133">Transmembrane helix</keyword>
<dbReference type="NCBIfam" id="TIGR01711">
    <property type="entry name" value="gspJ"/>
    <property type="match status" value="1"/>
</dbReference>
<evidence type="ECO:0000256" key="8">
    <source>
        <dbReference type="ARBA" id="ARBA00022989"/>
    </source>
</evidence>
<dbReference type="Gene3D" id="3.10.610.10">
    <property type="entry name" value="GSPII I/J protein-like"/>
    <property type="match status" value="1"/>
</dbReference>
<feature type="transmembrane region" description="Helical" evidence="10">
    <location>
        <begin position="12"/>
        <end position="34"/>
    </location>
</feature>
<evidence type="ECO:0000256" key="7">
    <source>
        <dbReference type="ARBA" id="ARBA00022692"/>
    </source>
</evidence>
<dbReference type="Pfam" id="PF11612">
    <property type="entry name" value="T2SSJ"/>
    <property type="match status" value="1"/>
</dbReference>
<dbReference type="Proteomes" id="UP000194798">
    <property type="component" value="Unassembled WGS sequence"/>
</dbReference>
<sequence>MRVEKGFTLLELLIALSIFALIAVMAYGGLGTVLELSAHTQEQAQYWKKIQFTLARLQQDVEYFTPRSIRNPYGDVEPALSAQGDSVVWTRDGWLNPLQQTRSALQRVRYRYENGGLWRDQWVVLDQAQDSQPYSILMLDNVEQIKWQFLDQDHVWHDVWPPTAPSWRENSSHLDNETENKTVISSPYLRAIAVTLTLPRFGELTRLMAVVAGE</sequence>
<evidence type="ECO:0000313" key="11">
    <source>
        <dbReference type="EMBL" id="OUD14522.1"/>
    </source>
</evidence>
<dbReference type="GO" id="GO:0015627">
    <property type="term" value="C:type II protein secretion system complex"/>
    <property type="evidence" value="ECO:0007669"/>
    <property type="project" value="InterPro"/>
</dbReference>
<comment type="caution">
    <text evidence="11">The sequence shown here is derived from an EMBL/GenBank/DDBJ whole genome shotgun (WGS) entry which is preliminary data.</text>
</comment>
<evidence type="ECO:0000256" key="1">
    <source>
        <dbReference type="ARBA" id="ARBA00004377"/>
    </source>
</evidence>
<organism evidence="11 12">
    <name type="scientific">Thioflexithrix psekupsensis</name>
    <dbReference type="NCBI Taxonomy" id="1570016"/>
    <lineage>
        <taxon>Bacteria</taxon>
        <taxon>Pseudomonadati</taxon>
        <taxon>Pseudomonadota</taxon>
        <taxon>Gammaproteobacteria</taxon>
        <taxon>Thiotrichales</taxon>
        <taxon>Thioflexithrix</taxon>
    </lineage>
</organism>
<dbReference type="PANTHER" id="PTHR39583:SF2">
    <property type="entry name" value="TYPE II SECRETION SYSTEM PROTEIN J"/>
    <property type="match status" value="1"/>
</dbReference>
<evidence type="ECO:0000256" key="6">
    <source>
        <dbReference type="ARBA" id="ARBA00022519"/>
    </source>
</evidence>
<dbReference type="PROSITE" id="PS00409">
    <property type="entry name" value="PROKAR_NTER_METHYL"/>
    <property type="match status" value="1"/>
</dbReference>
<evidence type="ECO:0000256" key="5">
    <source>
        <dbReference type="ARBA" id="ARBA00022481"/>
    </source>
</evidence>
<dbReference type="EMBL" id="MSLT01000012">
    <property type="protein sequence ID" value="OUD14522.1"/>
    <property type="molecule type" value="Genomic_DNA"/>
</dbReference>
<dbReference type="InterPro" id="IPR051621">
    <property type="entry name" value="T2SS_protein_J"/>
</dbReference>
<dbReference type="InterPro" id="IPR045584">
    <property type="entry name" value="Pilin-like"/>
</dbReference>
<dbReference type="AlphaFoldDB" id="A0A251XAH2"/>
<keyword evidence="5" id="KW-0488">Methylation</keyword>
<comment type="subcellular location">
    <subcellularLocation>
        <location evidence="1">Cell inner membrane</location>
        <topology evidence="1">Single-pass membrane protein</topology>
    </subcellularLocation>
</comment>
<keyword evidence="7 10" id="KW-0812">Transmembrane</keyword>
<dbReference type="Pfam" id="PF07963">
    <property type="entry name" value="N_methyl"/>
    <property type="match status" value="1"/>
</dbReference>
<proteinExistence type="inferred from homology"/>
<dbReference type="PANTHER" id="PTHR39583">
    <property type="entry name" value="TYPE II SECRETION SYSTEM PROTEIN J-RELATED"/>
    <property type="match status" value="1"/>
</dbReference>
<reference evidence="11 12" key="1">
    <citation type="submission" date="2016-12" db="EMBL/GenBank/DDBJ databases">
        <title>Thioflexothrix psekupsii D3 genome sequencing and assembly.</title>
        <authorList>
            <person name="Fomenkov A."/>
            <person name="Vincze T."/>
            <person name="Grabovich M."/>
            <person name="Anton B.P."/>
            <person name="Dubinina G."/>
            <person name="Orlova M."/>
            <person name="Belousova E."/>
            <person name="Roberts R.J."/>
        </authorList>
    </citation>
    <scope>NUCLEOTIDE SEQUENCE [LARGE SCALE GENOMIC DNA]</scope>
    <source>
        <strain evidence="11">D3</strain>
    </source>
</reference>
<keyword evidence="4" id="KW-1003">Cell membrane</keyword>
<evidence type="ECO:0000256" key="2">
    <source>
        <dbReference type="ARBA" id="ARBA00011084"/>
    </source>
</evidence>
<evidence type="ECO:0000256" key="10">
    <source>
        <dbReference type="SAM" id="Phobius"/>
    </source>
</evidence>